<organism evidence="2 3">
    <name type="scientific">Anaerocolumna jejuensis DSM 15929</name>
    <dbReference type="NCBI Taxonomy" id="1121322"/>
    <lineage>
        <taxon>Bacteria</taxon>
        <taxon>Bacillati</taxon>
        <taxon>Bacillota</taxon>
        <taxon>Clostridia</taxon>
        <taxon>Lachnospirales</taxon>
        <taxon>Lachnospiraceae</taxon>
        <taxon>Anaerocolumna</taxon>
    </lineage>
</organism>
<reference evidence="2 3" key="1">
    <citation type="submission" date="2016-11" db="EMBL/GenBank/DDBJ databases">
        <authorList>
            <person name="Jaros S."/>
            <person name="Januszkiewicz K."/>
            <person name="Wedrychowicz H."/>
        </authorList>
    </citation>
    <scope>NUCLEOTIDE SEQUENCE [LARGE SCALE GENOMIC DNA]</scope>
    <source>
        <strain evidence="2 3">DSM 15929</strain>
    </source>
</reference>
<feature type="domain" description="Polymerase nucleotidyl transferase" evidence="1">
    <location>
        <begin position="6"/>
        <end position="77"/>
    </location>
</feature>
<evidence type="ECO:0000313" key="3">
    <source>
        <dbReference type="Proteomes" id="UP000184386"/>
    </source>
</evidence>
<dbReference type="GO" id="GO:0016779">
    <property type="term" value="F:nucleotidyltransferase activity"/>
    <property type="evidence" value="ECO:0007669"/>
    <property type="project" value="InterPro"/>
</dbReference>
<dbReference type="AlphaFoldDB" id="A0A1M6YG56"/>
<dbReference type="RefSeq" id="WP_073278970.1">
    <property type="nucleotide sequence ID" value="NZ_FRAC01000025.1"/>
</dbReference>
<dbReference type="Pfam" id="PF01909">
    <property type="entry name" value="NTP_transf_2"/>
    <property type="match status" value="1"/>
</dbReference>
<evidence type="ECO:0000313" key="2">
    <source>
        <dbReference type="EMBL" id="SHL17025.1"/>
    </source>
</evidence>
<name>A0A1M6YG56_9FIRM</name>
<sequence length="95" mass="10916">MTDSVLEDNVKASVILMGSFQFEKSANDIDLIIVYKTANYVALKKLKSIITKTLNDEFGLPVHYITLSQNEYAEMEQLHKEKQQIIFDFNNKSIV</sequence>
<accession>A0A1M6YG56</accession>
<evidence type="ECO:0000259" key="1">
    <source>
        <dbReference type="Pfam" id="PF01909"/>
    </source>
</evidence>
<proteinExistence type="predicted"/>
<protein>
    <recommendedName>
        <fullName evidence="1">Polymerase nucleotidyl transferase domain-containing protein</fullName>
    </recommendedName>
</protein>
<gene>
    <name evidence="2" type="ORF">SAMN02745136_04247</name>
</gene>
<keyword evidence="3" id="KW-1185">Reference proteome</keyword>
<dbReference type="Proteomes" id="UP000184386">
    <property type="component" value="Unassembled WGS sequence"/>
</dbReference>
<dbReference type="InterPro" id="IPR002934">
    <property type="entry name" value="Polymerase_NTP_transf_dom"/>
</dbReference>
<dbReference type="EMBL" id="FRAC01000025">
    <property type="protein sequence ID" value="SHL17025.1"/>
    <property type="molecule type" value="Genomic_DNA"/>
</dbReference>
<dbReference type="STRING" id="1121322.SAMN02745136_04247"/>